<feature type="domain" description="Gfo/Idh/MocA-like oxidoreductase N-terminal" evidence="1">
    <location>
        <begin position="6"/>
        <end position="123"/>
    </location>
</feature>
<dbReference type="PANTHER" id="PTHR43708">
    <property type="entry name" value="CONSERVED EXPRESSED OXIDOREDUCTASE (EUROFUNG)"/>
    <property type="match status" value="1"/>
</dbReference>
<reference evidence="3 4" key="1">
    <citation type="submission" date="2019-02" db="EMBL/GenBank/DDBJ databases">
        <title>Kribbella capetownensis sp. nov. and Kribbella speibonae sp. nov., isolated from soil.</title>
        <authorList>
            <person name="Curtis S.M."/>
            <person name="Norton I."/>
            <person name="Everest G.J."/>
            <person name="Meyers P.R."/>
        </authorList>
    </citation>
    <scope>NUCLEOTIDE SEQUENCE [LARGE SCALE GENOMIC DNA]</scope>
    <source>
        <strain evidence="3 4">NRRL B-24813</strain>
    </source>
</reference>
<dbReference type="EMBL" id="SJKB01000023">
    <property type="protein sequence ID" value="TCC51470.1"/>
    <property type="molecule type" value="Genomic_DNA"/>
</dbReference>
<dbReference type="InterPro" id="IPR051317">
    <property type="entry name" value="Gfo/Idh/MocA_oxidoreduct"/>
</dbReference>
<organism evidence="3 4">
    <name type="scientific">Kribbella pittospori</name>
    <dbReference type="NCBI Taxonomy" id="722689"/>
    <lineage>
        <taxon>Bacteria</taxon>
        <taxon>Bacillati</taxon>
        <taxon>Actinomycetota</taxon>
        <taxon>Actinomycetes</taxon>
        <taxon>Propionibacteriales</taxon>
        <taxon>Kribbellaceae</taxon>
        <taxon>Kribbella</taxon>
    </lineage>
</organism>
<dbReference type="Gene3D" id="3.40.50.720">
    <property type="entry name" value="NAD(P)-binding Rossmann-like Domain"/>
    <property type="match status" value="1"/>
</dbReference>
<dbReference type="Pfam" id="PF01408">
    <property type="entry name" value="GFO_IDH_MocA"/>
    <property type="match status" value="1"/>
</dbReference>
<proteinExistence type="predicted"/>
<dbReference type="SUPFAM" id="SSF51735">
    <property type="entry name" value="NAD(P)-binding Rossmann-fold domains"/>
    <property type="match status" value="1"/>
</dbReference>
<protein>
    <submittedName>
        <fullName evidence="3">Gfo/Idh/MocA family oxidoreductase</fullName>
    </submittedName>
</protein>
<feature type="domain" description="GFO/IDH/MocA-like oxidoreductase" evidence="2">
    <location>
        <begin position="134"/>
        <end position="251"/>
    </location>
</feature>
<dbReference type="InterPro" id="IPR000683">
    <property type="entry name" value="Gfo/Idh/MocA-like_OxRdtase_N"/>
</dbReference>
<dbReference type="InterPro" id="IPR055170">
    <property type="entry name" value="GFO_IDH_MocA-like_dom"/>
</dbReference>
<comment type="caution">
    <text evidence="3">The sequence shown here is derived from an EMBL/GenBank/DDBJ whole genome shotgun (WGS) entry which is preliminary data.</text>
</comment>
<evidence type="ECO:0000259" key="1">
    <source>
        <dbReference type="Pfam" id="PF01408"/>
    </source>
</evidence>
<dbReference type="Gene3D" id="3.30.360.10">
    <property type="entry name" value="Dihydrodipicolinate Reductase, domain 2"/>
    <property type="match status" value="1"/>
</dbReference>
<dbReference type="Pfam" id="PF22725">
    <property type="entry name" value="GFO_IDH_MocA_C3"/>
    <property type="match status" value="1"/>
</dbReference>
<dbReference type="Proteomes" id="UP000291144">
    <property type="component" value="Unassembled WGS sequence"/>
</dbReference>
<evidence type="ECO:0000259" key="2">
    <source>
        <dbReference type="Pfam" id="PF22725"/>
    </source>
</evidence>
<gene>
    <name evidence="3" type="ORF">E0H73_40835</name>
</gene>
<dbReference type="OrthoDB" id="179913at2"/>
<evidence type="ECO:0000313" key="3">
    <source>
        <dbReference type="EMBL" id="TCC51470.1"/>
    </source>
</evidence>
<keyword evidence="4" id="KW-1185">Reference proteome</keyword>
<dbReference type="RefSeq" id="WP_131365860.1">
    <property type="nucleotide sequence ID" value="NZ_SJKB01000023.1"/>
</dbReference>
<accession>A0A4R0JXE0</accession>
<dbReference type="GO" id="GO:0000166">
    <property type="term" value="F:nucleotide binding"/>
    <property type="evidence" value="ECO:0007669"/>
    <property type="project" value="InterPro"/>
</dbReference>
<evidence type="ECO:0000313" key="4">
    <source>
        <dbReference type="Proteomes" id="UP000291144"/>
    </source>
</evidence>
<dbReference type="SUPFAM" id="SSF55347">
    <property type="entry name" value="Glyceraldehyde-3-phosphate dehydrogenase-like, C-terminal domain"/>
    <property type="match status" value="1"/>
</dbReference>
<name>A0A4R0JXE0_9ACTN</name>
<dbReference type="AlphaFoldDB" id="A0A4R0JXE0"/>
<sequence length="346" mass="38164">MSSEQVRVGIIGLGRSGWDIHAAGLRDLPDQFRVVAVADPLTERRQEAANELGATAYVDPQHLIADDKVELVVVATPSNTHVPLGLVALHAGKHVVLEKPMAETVAEIDLLTAVADEVDRVVTCFQNNRFEPSFLKVRQIIDSGRIGEVVLVRRAIHRFGRRSDWQTLRSHGGGELSNNVSHYLDQLLLLIGDSPTTVFADLRRTVSAGDAEDHVKLALRPEKGPLAEIEFSATVAFPQPQWFVVGTAGGIVASASELQVRWFDPTSLPALEASPEAAAGRLYSHHEKIDWAEETIQIPPPVERTQNYYRTLHATLRDRAEAFVTPSSVRRQIAMVTEARRQTGFF</sequence>
<dbReference type="PANTHER" id="PTHR43708:SF8">
    <property type="entry name" value="OXIDOREDUCTASE"/>
    <property type="match status" value="1"/>
</dbReference>
<dbReference type="InterPro" id="IPR036291">
    <property type="entry name" value="NAD(P)-bd_dom_sf"/>
</dbReference>